<dbReference type="PANTHER" id="PTHR43617:SF22">
    <property type="entry name" value="L-AMINO ACID N-ACETYLTRANSFERASE AAAT"/>
    <property type="match status" value="1"/>
</dbReference>
<sequence length="313" mass="35814">MYRTFKSGDEKKIVECWNEVLTHDPITSERFCRQVMLDANFDPQGLIVAEENGEVIGAILSITRKLPMYKTELEEDTAWISFFFVKPNFQRSGVGKGLMERACHYAKSKGAEKVFFSSYAPNYFVPGIDEDRYPSGFEFLKASGFRKLYSPVAMHRALTDYVYPVEVNELKRIRETEGYTFGQVKDGDFYELIHFANEVFNPDWGRAIREGVLQGLNPSQILVAKRNETVVGFALYGGYEGIRERFGPFGVDPTEQGKGLGKILLHETLQSMRAKTLHGAWFLWTSEKSSAGHLYLKNGFKTFRTFHVMLKEL</sequence>
<dbReference type="PANTHER" id="PTHR43617">
    <property type="entry name" value="L-AMINO ACID N-ACETYLTRANSFERASE"/>
    <property type="match status" value="1"/>
</dbReference>
<name>A0ABV8X3I9_9LACT</name>
<keyword evidence="2" id="KW-0012">Acyltransferase</keyword>
<dbReference type="PROSITE" id="PS51186">
    <property type="entry name" value="GNAT"/>
    <property type="match status" value="2"/>
</dbReference>
<evidence type="ECO:0000313" key="2">
    <source>
        <dbReference type="EMBL" id="MFC4409714.1"/>
    </source>
</evidence>
<feature type="domain" description="N-acetyltransferase" evidence="1">
    <location>
        <begin position="179"/>
        <end position="313"/>
    </location>
</feature>
<dbReference type="CDD" id="cd04301">
    <property type="entry name" value="NAT_SF"/>
    <property type="match status" value="2"/>
</dbReference>
<protein>
    <submittedName>
        <fullName evidence="2">GNAT family N-acetyltransferase</fullName>
        <ecNumber evidence="2">2.3.1.-</ecNumber>
    </submittedName>
</protein>
<dbReference type="Proteomes" id="UP001595817">
    <property type="component" value="Unassembled WGS sequence"/>
</dbReference>
<dbReference type="Gene3D" id="3.40.630.30">
    <property type="match status" value="2"/>
</dbReference>
<gene>
    <name evidence="2" type="ORF">ACFOZY_04605</name>
</gene>
<evidence type="ECO:0000259" key="1">
    <source>
        <dbReference type="PROSITE" id="PS51186"/>
    </source>
</evidence>
<comment type="caution">
    <text evidence="2">The sequence shown here is derived from an EMBL/GenBank/DDBJ whole genome shotgun (WGS) entry which is preliminary data.</text>
</comment>
<dbReference type="Pfam" id="PF00583">
    <property type="entry name" value="Acetyltransf_1"/>
    <property type="match status" value="1"/>
</dbReference>
<accession>A0ABV8X3I9</accession>
<dbReference type="RefSeq" id="WP_378152767.1">
    <property type="nucleotide sequence ID" value="NZ_JBHSEC010000005.1"/>
</dbReference>
<dbReference type="EMBL" id="JBHSEC010000005">
    <property type="protein sequence ID" value="MFC4409714.1"/>
    <property type="molecule type" value="Genomic_DNA"/>
</dbReference>
<dbReference type="GO" id="GO:0016746">
    <property type="term" value="F:acyltransferase activity"/>
    <property type="evidence" value="ECO:0007669"/>
    <property type="project" value="UniProtKB-KW"/>
</dbReference>
<dbReference type="InterPro" id="IPR050276">
    <property type="entry name" value="MshD_Acetyltransferase"/>
</dbReference>
<keyword evidence="3" id="KW-1185">Reference proteome</keyword>
<keyword evidence="2" id="KW-0808">Transferase</keyword>
<dbReference type="SUPFAM" id="SSF55729">
    <property type="entry name" value="Acyl-CoA N-acyltransferases (Nat)"/>
    <property type="match status" value="2"/>
</dbReference>
<organism evidence="2 3">
    <name type="scientific">Chungangia koreensis</name>
    <dbReference type="NCBI Taxonomy" id="752657"/>
    <lineage>
        <taxon>Bacteria</taxon>
        <taxon>Bacillati</taxon>
        <taxon>Bacillota</taxon>
        <taxon>Bacilli</taxon>
        <taxon>Lactobacillales</taxon>
        <taxon>Chungangia</taxon>
    </lineage>
</organism>
<evidence type="ECO:0000313" key="3">
    <source>
        <dbReference type="Proteomes" id="UP001595817"/>
    </source>
</evidence>
<dbReference type="EC" id="2.3.1.-" evidence="2"/>
<feature type="domain" description="N-acetyltransferase" evidence="1">
    <location>
        <begin position="1"/>
        <end position="159"/>
    </location>
</feature>
<reference evidence="3" key="1">
    <citation type="journal article" date="2019" name="Int. J. Syst. Evol. Microbiol.">
        <title>The Global Catalogue of Microorganisms (GCM) 10K type strain sequencing project: providing services to taxonomists for standard genome sequencing and annotation.</title>
        <authorList>
            <consortium name="The Broad Institute Genomics Platform"/>
            <consortium name="The Broad Institute Genome Sequencing Center for Infectious Disease"/>
            <person name="Wu L."/>
            <person name="Ma J."/>
        </authorList>
    </citation>
    <scope>NUCLEOTIDE SEQUENCE [LARGE SCALE GENOMIC DNA]</scope>
    <source>
        <strain evidence="3">CCUG 59778</strain>
    </source>
</reference>
<dbReference type="InterPro" id="IPR000182">
    <property type="entry name" value="GNAT_dom"/>
</dbReference>
<proteinExistence type="predicted"/>
<dbReference type="Pfam" id="PF13508">
    <property type="entry name" value="Acetyltransf_7"/>
    <property type="match status" value="1"/>
</dbReference>
<dbReference type="InterPro" id="IPR016181">
    <property type="entry name" value="Acyl_CoA_acyltransferase"/>
</dbReference>